<dbReference type="SUPFAM" id="SSF81345">
    <property type="entry name" value="ABC transporter involved in vitamin B12 uptake, BtuC"/>
    <property type="match status" value="1"/>
</dbReference>
<dbReference type="eggNOG" id="COG0609">
    <property type="taxonomic scope" value="Bacteria"/>
</dbReference>
<evidence type="ECO:0000256" key="5">
    <source>
        <dbReference type="ARBA" id="ARBA00022692"/>
    </source>
</evidence>
<feature type="transmembrane region" description="Helical" evidence="8">
    <location>
        <begin position="6"/>
        <end position="24"/>
    </location>
</feature>
<gene>
    <name evidence="9" type="ordered locus">Ppro_1214</name>
</gene>
<dbReference type="CDD" id="cd06550">
    <property type="entry name" value="TM_ABC_iron-siderophores_like"/>
    <property type="match status" value="1"/>
</dbReference>
<dbReference type="FunFam" id="1.10.3470.10:FF:000001">
    <property type="entry name" value="Vitamin B12 ABC transporter permease BtuC"/>
    <property type="match status" value="1"/>
</dbReference>
<evidence type="ECO:0000256" key="7">
    <source>
        <dbReference type="ARBA" id="ARBA00023136"/>
    </source>
</evidence>
<comment type="subcellular location">
    <subcellularLocation>
        <location evidence="1">Cell membrane</location>
        <topology evidence="1">Multi-pass membrane protein</topology>
    </subcellularLocation>
</comment>
<dbReference type="KEGG" id="ppd:Ppro_1214"/>
<keyword evidence="5 8" id="KW-0812">Transmembrane</keyword>
<accession>A1ANB5</accession>
<evidence type="ECO:0000256" key="4">
    <source>
        <dbReference type="ARBA" id="ARBA00022475"/>
    </source>
</evidence>
<comment type="similarity">
    <text evidence="2">Belongs to the binding-protein-dependent transport system permease family. FecCD subfamily.</text>
</comment>
<keyword evidence="10" id="KW-1185">Reference proteome</keyword>
<dbReference type="Pfam" id="PF01032">
    <property type="entry name" value="FecCD"/>
    <property type="match status" value="1"/>
</dbReference>
<feature type="transmembrane region" description="Helical" evidence="8">
    <location>
        <begin position="154"/>
        <end position="178"/>
    </location>
</feature>
<evidence type="ECO:0000313" key="9">
    <source>
        <dbReference type="EMBL" id="ABK98835.1"/>
    </source>
</evidence>
<keyword evidence="7 8" id="KW-0472">Membrane</keyword>
<dbReference type="GO" id="GO:0033214">
    <property type="term" value="P:siderophore-iron import into cell"/>
    <property type="evidence" value="ECO:0007669"/>
    <property type="project" value="TreeGrafter"/>
</dbReference>
<protein>
    <submittedName>
        <fullName evidence="9">Transport system permease protein</fullName>
    </submittedName>
</protein>
<organism evidence="9 10">
    <name type="scientific">Pelobacter propionicus (strain DSM 2379 / NBRC 103807 / OttBd1)</name>
    <dbReference type="NCBI Taxonomy" id="338966"/>
    <lineage>
        <taxon>Bacteria</taxon>
        <taxon>Pseudomonadati</taxon>
        <taxon>Thermodesulfobacteriota</taxon>
        <taxon>Desulfuromonadia</taxon>
        <taxon>Desulfuromonadales</taxon>
        <taxon>Desulfuromonadaceae</taxon>
        <taxon>Pelobacter</taxon>
    </lineage>
</organism>
<dbReference type="GO" id="GO:0005886">
    <property type="term" value="C:plasma membrane"/>
    <property type="evidence" value="ECO:0007669"/>
    <property type="project" value="UniProtKB-SubCell"/>
</dbReference>
<dbReference type="GO" id="GO:0022857">
    <property type="term" value="F:transmembrane transporter activity"/>
    <property type="evidence" value="ECO:0007669"/>
    <property type="project" value="InterPro"/>
</dbReference>
<evidence type="ECO:0000256" key="3">
    <source>
        <dbReference type="ARBA" id="ARBA00022448"/>
    </source>
</evidence>
<keyword evidence="4" id="KW-1003">Cell membrane</keyword>
<dbReference type="RefSeq" id="WP_011735137.1">
    <property type="nucleotide sequence ID" value="NC_008609.1"/>
</dbReference>
<evidence type="ECO:0000256" key="8">
    <source>
        <dbReference type="SAM" id="Phobius"/>
    </source>
</evidence>
<feature type="transmembrane region" description="Helical" evidence="8">
    <location>
        <begin position="96"/>
        <end position="116"/>
    </location>
</feature>
<feature type="transmembrane region" description="Helical" evidence="8">
    <location>
        <begin position="198"/>
        <end position="220"/>
    </location>
</feature>
<dbReference type="STRING" id="338966.Ppro_1214"/>
<evidence type="ECO:0000256" key="2">
    <source>
        <dbReference type="ARBA" id="ARBA00007935"/>
    </source>
</evidence>
<keyword evidence="6 8" id="KW-1133">Transmembrane helix</keyword>
<name>A1ANB5_PELPD</name>
<dbReference type="InterPro" id="IPR000522">
    <property type="entry name" value="ABC_transptr_permease_BtuC"/>
</dbReference>
<evidence type="ECO:0000256" key="1">
    <source>
        <dbReference type="ARBA" id="ARBA00004651"/>
    </source>
</evidence>
<dbReference type="PANTHER" id="PTHR30472">
    <property type="entry name" value="FERRIC ENTEROBACTIN TRANSPORT SYSTEM PERMEASE PROTEIN"/>
    <property type="match status" value="1"/>
</dbReference>
<evidence type="ECO:0000313" key="10">
    <source>
        <dbReference type="Proteomes" id="UP000006732"/>
    </source>
</evidence>
<dbReference type="AlphaFoldDB" id="A1ANB5"/>
<feature type="transmembrane region" description="Helical" evidence="8">
    <location>
        <begin position="316"/>
        <end position="333"/>
    </location>
</feature>
<evidence type="ECO:0000256" key="6">
    <source>
        <dbReference type="ARBA" id="ARBA00022989"/>
    </source>
</evidence>
<dbReference type="EMBL" id="CP000482">
    <property type="protein sequence ID" value="ABK98835.1"/>
    <property type="molecule type" value="Genomic_DNA"/>
</dbReference>
<dbReference type="OrthoDB" id="9782305at2"/>
<feature type="transmembrane region" description="Helical" evidence="8">
    <location>
        <begin position="36"/>
        <end position="52"/>
    </location>
</feature>
<sequence length="342" mass="36043">MVKKDYFIIALLMALVVAGGLLSLSSGSWSIPASHVVMIVLSKLGLYAGAISDVEASIVWDGRLPRFLVAFLVGFSLGGAGTIMQGIFKNPMASPGVMGIDAGAALGAVLAIYLGLASYSLVALPCAAIVFSLLTLVMVFAIATSGGRTSVSTLLLAGIALSLVFGALTSFVITLSTAEFDVGRVIVNWLMGDLNNRSWEHVAIVIPTTLVALLGTLFFARDLNLLMLGEETAANLGVNIRRARNGLLLFSSIETGGAIAVSGVIGFVGLVAPHIMRSLTGPDNRKLIFSSGLLAAVFIIYADLFVRLIVTVDLKVGIITSMLGGPFFLYLIVKHRKQFEYM</sequence>
<feature type="transmembrane region" description="Helical" evidence="8">
    <location>
        <begin position="122"/>
        <end position="142"/>
    </location>
</feature>
<reference evidence="9 10" key="1">
    <citation type="submission" date="2006-10" db="EMBL/GenBank/DDBJ databases">
        <title>Complete sequence of chromosome of Pelobacter propionicus DSM 2379.</title>
        <authorList>
            <consortium name="US DOE Joint Genome Institute"/>
            <person name="Copeland A."/>
            <person name="Lucas S."/>
            <person name="Lapidus A."/>
            <person name="Barry K."/>
            <person name="Detter J.C."/>
            <person name="Glavina del Rio T."/>
            <person name="Hammon N."/>
            <person name="Israni S."/>
            <person name="Dalin E."/>
            <person name="Tice H."/>
            <person name="Pitluck S."/>
            <person name="Saunders E."/>
            <person name="Brettin T."/>
            <person name="Bruce D."/>
            <person name="Han C."/>
            <person name="Tapia R."/>
            <person name="Schmutz J."/>
            <person name="Larimer F."/>
            <person name="Land M."/>
            <person name="Hauser L."/>
            <person name="Kyrpides N."/>
            <person name="Kim E."/>
            <person name="Lovley D."/>
            <person name="Richardson P."/>
        </authorList>
    </citation>
    <scope>NUCLEOTIDE SEQUENCE [LARGE SCALE GENOMIC DNA]</scope>
    <source>
        <strain evidence="10">DSM 2379 / NBRC 103807 / OttBd1</strain>
    </source>
</reference>
<dbReference type="HOGENOM" id="CLU_013016_0_3_7"/>
<dbReference type="Gene3D" id="1.10.3470.10">
    <property type="entry name" value="ABC transporter involved in vitamin B12 uptake, BtuC"/>
    <property type="match status" value="1"/>
</dbReference>
<proteinExistence type="inferred from homology"/>
<dbReference type="Proteomes" id="UP000006732">
    <property type="component" value="Chromosome"/>
</dbReference>
<dbReference type="InterPro" id="IPR037294">
    <property type="entry name" value="ABC_BtuC-like"/>
</dbReference>
<feature type="transmembrane region" description="Helical" evidence="8">
    <location>
        <begin position="287"/>
        <end position="310"/>
    </location>
</feature>
<dbReference type="PANTHER" id="PTHR30472:SF25">
    <property type="entry name" value="ABC TRANSPORTER PERMEASE PROTEIN MJ0876-RELATED"/>
    <property type="match status" value="1"/>
</dbReference>
<feature type="transmembrane region" description="Helical" evidence="8">
    <location>
        <begin position="64"/>
        <end position="84"/>
    </location>
</feature>
<keyword evidence="3" id="KW-0813">Transport</keyword>